<sequence>MPSRPSPPPGLIYVHDTEAGPGIATRLGVRPGTIRTWRTAGRGPRTWRLGGRIVSSVEAIDEYLATQAAATVRGVV</sequence>
<evidence type="ECO:0000259" key="1">
    <source>
        <dbReference type="Pfam" id="PF12728"/>
    </source>
</evidence>
<name>A0AAU2A1U9_9ACTN</name>
<feature type="domain" description="Helix-turn-helix" evidence="1">
    <location>
        <begin position="24"/>
        <end position="67"/>
    </location>
</feature>
<evidence type="ECO:0000313" key="2">
    <source>
        <dbReference type="EMBL" id="WTT17832.1"/>
    </source>
</evidence>
<dbReference type="Pfam" id="PF12728">
    <property type="entry name" value="HTH_17"/>
    <property type="match status" value="1"/>
</dbReference>
<reference evidence="2" key="1">
    <citation type="submission" date="2022-10" db="EMBL/GenBank/DDBJ databases">
        <title>The complete genomes of actinobacterial strains from the NBC collection.</title>
        <authorList>
            <person name="Joergensen T.S."/>
            <person name="Alvarez Arevalo M."/>
            <person name="Sterndorff E.B."/>
            <person name="Faurdal D."/>
            <person name="Vuksanovic O."/>
            <person name="Mourched A.-S."/>
            <person name="Charusanti P."/>
            <person name="Shaw S."/>
            <person name="Blin K."/>
            <person name="Weber T."/>
        </authorList>
    </citation>
    <scope>NUCLEOTIDE SEQUENCE</scope>
    <source>
        <strain evidence="2">NBC_00093</strain>
    </source>
</reference>
<dbReference type="EMBL" id="CP108222">
    <property type="protein sequence ID" value="WTT17832.1"/>
    <property type="molecule type" value="Genomic_DNA"/>
</dbReference>
<organism evidence="2">
    <name type="scientific">Streptomyces sp. NBC_00093</name>
    <dbReference type="NCBI Taxonomy" id="2975649"/>
    <lineage>
        <taxon>Bacteria</taxon>
        <taxon>Bacillati</taxon>
        <taxon>Actinomycetota</taxon>
        <taxon>Actinomycetes</taxon>
        <taxon>Kitasatosporales</taxon>
        <taxon>Streptomycetaceae</taxon>
        <taxon>Streptomyces</taxon>
    </lineage>
</organism>
<gene>
    <name evidence="2" type="ORF">OHA22_20930</name>
</gene>
<dbReference type="InterPro" id="IPR041657">
    <property type="entry name" value="HTH_17"/>
</dbReference>
<proteinExistence type="predicted"/>
<protein>
    <submittedName>
        <fullName evidence="2">Helix-turn-helix domain-containing protein</fullName>
    </submittedName>
</protein>
<dbReference type="AlphaFoldDB" id="A0AAU2A1U9"/>
<accession>A0AAU2A1U9</accession>